<dbReference type="Proteomes" id="UP000013785">
    <property type="component" value="Unassembled WGS sequence"/>
</dbReference>
<sequence length="47" mass="5438">MEKANESMEKELHVRIQKLVEEYGLTNVTKAVEVENQIASYSQTLKK</sequence>
<protein>
    <submittedName>
        <fullName evidence="1">Uncharacterized protein</fullName>
    </submittedName>
</protein>
<dbReference type="PATRIC" id="fig|1158610.3.peg.591"/>
<comment type="caution">
    <text evidence="1">The sequence shown here is derived from an EMBL/GenBank/DDBJ whole genome shotgun (WGS) entry which is preliminary data.</text>
</comment>
<proteinExistence type="predicted"/>
<organism evidence="1 2">
    <name type="scientific">Enterococcus phoeniculicola ATCC BAA-412</name>
    <dbReference type="NCBI Taxonomy" id="1158610"/>
    <lineage>
        <taxon>Bacteria</taxon>
        <taxon>Bacillati</taxon>
        <taxon>Bacillota</taxon>
        <taxon>Bacilli</taxon>
        <taxon>Lactobacillales</taxon>
        <taxon>Enterococcaceae</taxon>
        <taxon>Enterococcus</taxon>
    </lineage>
</organism>
<reference evidence="1 2" key="1">
    <citation type="submission" date="2013-02" db="EMBL/GenBank/DDBJ databases">
        <title>The Genome Sequence of Enterococcus phoeniculicola BAA-412.</title>
        <authorList>
            <consortium name="The Broad Institute Genome Sequencing Platform"/>
            <consortium name="The Broad Institute Genome Sequencing Center for Infectious Disease"/>
            <person name="Earl A.M."/>
            <person name="Gilmore M.S."/>
            <person name="Lebreton F."/>
            <person name="Walker B."/>
            <person name="Young S.K."/>
            <person name="Zeng Q."/>
            <person name="Gargeya S."/>
            <person name="Fitzgerald M."/>
            <person name="Haas B."/>
            <person name="Abouelleil A."/>
            <person name="Alvarado L."/>
            <person name="Arachchi H.M."/>
            <person name="Berlin A.M."/>
            <person name="Chapman S.B."/>
            <person name="Dewar J."/>
            <person name="Goldberg J."/>
            <person name="Griggs A."/>
            <person name="Gujja S."/>
            <person name="Hansen M."/>
            <person name="Howarth C."/>
            <person name="Imamovic A."/>
            <person name="Larimer J."/>
            <person name="McCowan C."/>
            <person name="Murphy C."/>
            <person name="Neiman D."/>
            <person name="Pearson M."/>
            <person name="Priest M."/>
            <person name="Roberts A."/>
            <person name="Saif S."/>
            <person name="Shea T."/>
            <person name="Sisk P."/>
            <person name="Sykes S."/>
            <person name="Wortman J."/>
            <person name="Nusbaum C."/>
            <person name="Birren B."/>
        </authorList>
    </citation>
    <scope>NUCLEOTIDE SEQUENCE [LARGE SCALE GENOMIC DNA]</scope>
    <source>
        <strain evidence="1 2">ATCC BAA-412</strain>
    </source>
</reference>
<name>R3WJI8_9ENTE</name>
<dbReference type="AlphaFoldDB" id="R3WJI8"/>
<accession>R3WJI8</accession>
<dbReference type="RefSeq" id="WP_010767288.1">
    <property type="nucleotide sequence ID" value="NZ_ASWE01000004.1"/>
</dbReference>
<evidence type="ECO:0000313" key="1">
    <source>
        <dbReference type="EMBL" id="EOL47612.1"/>
    </source>
</evidence>
<gene>
    <name evidence="1" type="ORF">UC3_00615</name>
</gene>
<evidence type="ECO:0000313" key="2">
    <source>
        <dbReference type="Proteomes" id="UP000013785"/>
    </source>
</evidence>
<dbReference type="HOGENOM" id="CLU_3167835_0_0_9"/>
<keyword evidence="2" id="KW-1185">Reference proteome</keyword>
<dbReference type="EMBL" id="AJAT01000008">
    <property type="protein sequence ID" value="EOL47612.1"/>
    <property type="molecule type" value="Genomic_DNA"/>
</dbReference>